<reference evidence="3 4" key="1">
    <citation type="submission" date="2019-03" db="EMBL/GenBank/DDBJ databases">
        <title>Genomic Encyclopedia of Type Strains, Phase IV (KMG-IV): sequencing the most valuable type-strain genomes for metagenomic binning, comparative biology and taxonomic classification.</title>
        <authorList>
            <person name="Goeker M."/>
        </authorList>
    </citation>
    <scope>NUCLEOTIDE SEQUENCE [LARGE SCALE GENOMIC DNA]</scope>
    <source>
        <strain evidence="3 4">DSM 23344</strain>
    </source>
</reference>
<keyword evidence="4" id="KW-1185">Reference proteome</keyword>
<dbReference type="Pfam" id="PF13416">
    <property type="entry name" value="SBP_bac_8"/>
    <property type="match status" value="1"/>
</dbReference>
<feature type="signal peptide" evidence="2">
    <location>
        <begin position="1"/>
        <end position="24"/>
    </location>
</feature>
<dbReference type="PANTHER" id="PTHR30222:SF2">
    <property type="entry name" value="ABC TRANSPORTER SUBSTRATE-BINDING PROTEIN"/>
    <property type="match status" value="1"/>
</dbReference>
<gene>
    <name evidence="3" type="ORF">EV688_12415</name>
</gene>
<feature type="chain" id="PRO_5020596297" evidence="2">
    <location>
        <begin position="25"/>
        <end position="365"/>
    </location>
</feature>
<sequence>MIAPVIRLAAVTILLSLPVAPASAEREVLNVVSWDGAYVKSQILGFIRAFEELRDVRVNVIEYSGGIDEVRRQVRSWNVSWDVVDLELFDAIRACDEGLLETIDPDLLPDAPDGTPARKDFISVSLMPCGVGNVVGSTVVAYNREASAAGPQSIADFFDLSAFPGKRGLRRTPQGNLEWALAADGVPREAIYDVLSTPKGVDRAFAVLSRIKPFIEWWQTGQEAIRLLETGNVAMTAVYSGRIHDAVARGEPLSILWDSQIWFYDVWGIPRHGRRTELARDFIRFATSTESLAAQATYIPYGPTRASSMLLLDTALREQLPTSEKHLRSAIELNAQWWSDNLDVISRRFERWLQQPVMVPKDLPR</sequence>
<dbReference type="Gene3D" id="3.40.190.10">
    <property type="entry name" value="Periplasmic binding protein-like II"/>
    <property type="match status" value="2"/>
</dbReference>
<protein>
    <submittedName>
        <fullName evidence="3">Putative spermidine/putrescine transport system substrate-binding protein</fullName>
    </submittedName>
</protein>
<proteinExistence type="predicted"/>
<dbReference type="CDD" id="cd13589">
    <property type="entry name" value="PBP2_polyamine_RpCGA009"/>
    <property type="match status" value="1"/>
</dbReference>
<dbReference type="RefSeq" id="WP_117319616.1">
    <property type="nucleotide sequence ID" value="NZ_QQSW01000031.1"/>
</dbReference>
<dbReference type="Proteomes" id="UP000294980">
    <property type="component" value="Unassembled WGS sequence"/>
</dbReference>
<dbReference type="PANTHER" id="PTHR30222">
    <property type="entry name" value="SPERMIDINE/PUTRESCINE-BINDING PERIPLASMIC PROTEIN"/>
    <property type="match status" value="1"/>
</dbReference>
<evidence type="ECO:0000313" key="4">
    <source>
        <dbReference type="Proteomes" id="UP000294980"/>
    </source>
</evidence>
<evidence type="ECO:0000256" key="2">
    <source>
        <dbReference type="SAM" id="SignalP"/>
    </source>
</evidence>
<dbReference type="OrthoDB" id="9815444at2"/>
<evidence type="ECO:0000256" key="1">
    <source>
        <dbReference type="ARBA" id="ARBA00022729"/>
    </source>
</evidence>
<name>A0A4R2KF96_9GAMM</name>
<dbReference type="InterPro" id="IPR006059">
    <property type="entry name" value="SBP"/>
</dbReference>
<evidence type="ECO:0000313" key="3">
    <source>
        <dbReference type="EMBL" id="TCO71002.1"/>
    </source>
</evidence>
<dbReference type="AlphaFoldDB" id="A0A4R2KF96"/>
<organism evidence="3 4">
    <name type="scientific">Chromatocurvus halotolerans</name>
    <dbReference type="NCBI Taxonomy" id="1132028"/>
    <lineage>
        <taxon>Bacteria</taxon>
        <taxon>Pseudomonadati</taxon>
        <taxon>Pseudomonadota</taxon>
        <taxon>Gammaproteobacteria</taxon>
        <taxon>Cellvibrionales</taxon>
        <taxon>Halieaceae</taxon>
        <taxon>Chromatocurvus</taxon>
    </lineage>
</organism>
<comment type="caution">
    <text evidence="3">The sequence shown here is derived from an EMBL/GenBank/DDBJ whole genome shotgun (WGS) entry which is preliminary data.</text>
</comment>
<accession>A0A4R2KF96</accession>
<dbReference type="EMBL" id="SLWX01000024">
    <property type="protein sequence ID" value="TCO71002.1"/>
    <property type="molecule type" value="Genomic_DNA"/>
</dbReference>
<keyword evidence="1 2" id="KW-0732">Signal</keyword>
<dbReference type="SUPFAM" id="SSF53850">
    <property type="entry name" value="Periplasmic binding protein-like II"/>
    <property type="match status" value="1"/>
</dbReference>